<dbReference type="Gramene" id="arahy.Tifrunner.gnm2.ann2.Ah17g047100.1">
    <property type="protein sequence ID" value="arahy.Tifrunner.gnm2.ann2.Ah17g047100.1-CDS"/>
    <property type="gene ID" value="arahy.Tifrunner.gnm2.ann2.Ah17g047100"/>
</dbReference>
<feature type="domain" description="Trichome birefringence-like N-terminal" evidence="9">
    <location>
        <begin position="28"/>
        <end position="80"/>
    </location>
</feature>
<evidence type="ECO:0000256" key="3">
    <source>
        <dbReference type="ARBA" id="ARBA00022692"/>
    </source>
</evidence>
<feature type="domain" description="Trichome birefringence-like C-terminal" evidence="8">
    <location>
        <begin position="81"/>
        <end position="349"/>
    </location>
</feature>
<dbReference type="InterPro" id="IPR025846">
    <property type="entry name" value="TBL_N"/>
</dbReference>
<gene>
    <name evidence="10" type="ORF">Ahy_B07g088596</name>
</gene>
<keyword evidence="11" id="KW-1185">Reference proteome</keyword>
<keyword evidence="3" id="KW-0812">Transmembrane</keyword>
<evidence type="ECO:0000259" key="9">
    <source>
        <dbReference type="Pfam" id="PF14416"/>
    </source>
</evidence>
<dbReference type="GO" id="GO:0005794">
    <property type="term" value="C:Golgi apparatus"/>
    <property type="evidence" value="ECO:0007669"/>
    <property type="project" value="TreeGrafter"/>
</dbReference>
<dbReference type="Pfam" id="PF13839">
    <property type="entry name" value="PC-Esterase"/>
    <property type="match status" value="1"/>
</dbReference>
<dbReference type="EMBL" id="SDMP01000017">
    <property type="protein sequence ID" value="RYR00476.1"/>
    <property type="molecule type" value="Genomic_DNA"/>
</dbReference>
<dbReference type="InterPro" id="IPR026057">
    <property type="entry name" value="TBL_C"/>
</dbReference>
<evidence type="ECO:0000313" key="10">
    <source>
        <dbReference type="EMBL" id="RYR00476.1"/>
    </source>
</evidence>
<feature type="chain" id="PRO_5019486715" evidence="7">
    <location>
        <begin position="19"/>
        <end position="356"/>
    </location>
</feature>
<keyword evidence="4" id="KW-0735">Signal-anchor</keyword>
<proteinExistence type="inferred from homology"/>
<feature type="signal peptide" evidence="7">
    <location>
        <begin position="1"/>
        <end position="18"/>
    </location>
</feature>
<dbReference type="AlphaFoldDB" id="A0A444YEX8"/>
<evidence type="ECO:0000313" key="11">
    <source>
        <dbReference type="Proteomes" id="UP000289738"/>
    </source>
</evidence>
<dbReference type="GO" id="GO:0016020">
    <property type="term" value="C:membrane"/>
    <property type="evidence" value="ECO:0007669"/>
    <property type="project" value="UniProtKB-SubCell"/>
</dbReference>
<comment type="caution">
    <text evidence="10">The sequence shown here is derived from an EMBL/GenBank/DDBJ whole genome shotgun (WGS) entry which is preliminary data.</text>
</comment>
<dbReference type="Proteomes" id="UP000289738">
    <property type="component" value="Chromosome B07"/>
</dbReference>
<comment type="similarity">
    <text evidence="2">Belongs to the PC-esterase family. TBL subfamily.</text>
</comment>
<keyword evidence="6" id="KW-0472">Membrane</keyword>
<evidence type="ECO:0000256" key="4">
    <source>
        <dbReference type="ARBA" id="ARBA00022968"/>
    </source>
</evidence>
<protein>
    <submittedName>
        <fullName evidence="10">Uncharacterized protein</fullName>
    </submittedName>
</protein>
<evidence type="ECO:0000256" key="7">
    <source>
        <dbReference type="SAM" id="SignalP"/>
    </source>
</evidence>
<dbReference type="PANTHER" id="PTHR32285:SF372">
    <property type="entry name" value="PROTEIN TRICHOME BIREFRINGENCE-LIKE 43"/>
    <property type="match status" value="1"/>
</dbReference>
<organism evidence="10 11">
    <name type="scientific">Arachis hypogaea</name>
    <name type="common">Peanut</name>
    <dbReference type="NCBI Taxonomy" id="3818"/>
    <lineage>
        <taxon>Eukaryota</taxon>
        <taxon>Viridiplantae</taxon>
        <taxon>Streptophyta</taxon>
        <taxon>Embryophyta</taxon>
        <taxon>Tracheophyta</taxon>
        <taxon>Spermatophyta</taxon>
        <taxon>Magnoliopsida</taxon>
        <taxon>eudicotyledons</taxon>
        <taxon>Gunneridae</taxon>
        <taxon>Pentapetalae</taxon>
        <taxon>rosids</taxon>
        <taxon>fabids</taxon>
        <taxon>Fabales</taxon>
        <taxon>Fabaceae</taxon>
        <taxon>Papilionoideae</taxon>
        <taxon>50 kb inversion clade</taxon>
        <taxon>dalbergioids sensu lato</taxon>
        <taxon>Dalbergieae</taxon>
        <taxon>Pterocarpus clade</taxon>
        <taxon>Arachis</taxon>
    </lineage>
</organism>
<name>A0A444YEX8_ARAHY</name>
<reference evidence="10 11" key="1">
    <citation type="submission" date="2019-01" db="EMBL/GenBank/DDBJ databases">
        <title>Sequencing of cultivated peanut Arachis hypogaea provides insights into genome evolution and oil improvement.</title>
        <authorList>
            <person name="Chen X."/>
        </authorList>
    </citation>
    <scope>NUCLEOTIDE SEQUENCE [LARGE SCALE GENOMIC DNA]</scope>
    <source>
        <strain evidence="11">cv. Fuhuasheng</strain>
        <tissue evidence="10">Leaves</tissue>
    </source>
</reference>
<evidence type="ECO:0000256" key="1">
    <source>
        <dbReference type="ARBA" id="ARBA00004167"/>
    </source>
</evidence>
<sequence>MVIAFLVLLLQFFGYVNGEDDEIHNLKGCDIYHGTWIYDDSYPLYNSSECFHLNMHFDCQQNGRPDKEYLKYRWKPYACNLPRFNGKDFLERLRNKRIAFVGDSISFNQWQSLTCILHSHHRHVAFIGGIRHHGFSKFTFPNHNVTILLLWNPFLVENESTSYGRVLNLSSIADSDATLWQQSDVLVFNSWLWWLQSGTATPWDFIADGNDLHKDMDRLVAYEKALTTWAQWVESNIDFHKTLVFFRGDAARHPNGSAWGNYDGKHCGEETEPIFKAKIPLMKIPGEEIVERVISKMSKAVKLMNITMLSQLRKDGHPGLYASPRHHGMDCSHWCLPGVPDTWNQLFYAELLRSLQ</sequence>
<dbReference type="InterPro" id="IPR029962">
    <property type="entry name" value="TBL"/>
</dbReference>
<dbReference type="PANTHER" id="PTHR32285">
    <property type="entry name" value="PROTEIN TRICHOME BIREFRINGENCE-LIKE 9-RELATED"/>
    <property type="match status" value="1"/>
</dbReference>
<evidence type="ECO:0000256" key="2">
    <source>
        <dbReference type="ARBA" id="ARBA00007727"/>
    </source>
</evidence>
<accession>A0A444YEX8</accession>
<evidence type="ECO:0000256" key="5">
    <source>
        <dbReference type="ARBA" id="ARBA00022989"/>
    </source>
</evidence>
<dbReference type="Pfam" id="PF14416">
    <property type="entry name" value="PMR5N"/>
    <property type="match status" value="1"/>
</dbReference>
<comment type="subcellular location">
    <subcellularLocation>
        <location evidence="1">Membrane</location>
        <topology evidence="1">Single-pass membrane protein</topology>
    </subcellularLocation>
</comment>
<dbReference type="SMR" id="A0A444YEX8"/>
<keyword evidence="7" id="KW-0732">Signal</keyword>
<dbReference type="OrthoDB" id="630188at2759"/>
<evidence type="ECO:0000256" key="6">
    <source>
        <dbReference type="ARBA" id="ARBA00023136"/>
    </source>
</evidence>
<keyword evidence="5" id="KW-1133">Transmembrane helix</keyword>
<dbReference type="GO" id="GO:0016413">
    <property type="term" value="F:O-acetyltransferase activity"/>
    <property type="evidence" value="ECO:0007669"/>
    <property type="project" value="InterPro"/>
</dbReference>
<evidence type="ECO:0000259" key="8">
    <source>
        <dbReference type="Pfam" id="PF13839"/>
    </source>
</evidence>